<name>A0ABN9BI82_9NEOB</name>
<evidence type="ECO:0000313" key="3">
    <source>
        <dbReference type="Proteomes" id="UP001162483"/>
    </source>
</evidence>
<dbReference type="Proteomes" id="UP001162483">
    <property type="component" value="Unassembled WGS sequence"/>
</dbReference>
<feature type="region of interest" description="Disordered" evidence="1">
    <location>
        <begin position="212"/>
        <end position="244"/>
    </location>
</feature>
<reference evidence="2" key="1">
    <citation type="submission" date="2023-05" db="EMBL/GenBank/DDBJ databases">
        <authorList>
            <person name="Stuckert A."/>
        </authorList>
    </citation>
    <scope>NUCLEOTIDE SEQUENCE</scope>
</reference>
<accession>A0ABN9BI82</accession>
<protein>
    <submittedName>
        <fullName evidence="2">Uncharacterized protein</fullName>
    </submittedName>
</protein>
<evidence type="ECO:0000256" key="1">
    <source>
        <dbReference type="SAM" id="MobiDB-lite"/>
    </source>
</evidence>
<keyword evidence="3" id="KW-1185">Reference proteome</keyword>
<feature type="compositionally biased region" description="Polar residues" evidence="1">
    <location>
        <begin position="154"/>
        <end position="164"/>
    </location>
</feature>
<sequence length="244" mass="27409">YSGTQNCYSHRHRIVTEGHRTVTWGHRNVNQGHRELLLRATELLLRATELLLAQTQNCYSGTQNCYSGTHNRLIKEYVRQHAEEWQRRQCFRSERADVAAEEGVEGSTIRSQRTRVLPVSSQRSVSPPTTLPVVDWLLRSSSSSQVTSDTYSQRSVGTSDTTVSWHGPGTKPTEITCPLPAPVLWCSLTKRSIACCGLSPLYSEEELTVGGQERGETSAFSAARRRSSWRGEWLGSRSRDRSVS</sequence>
<proteinExistence type="predicted"/>
<feature type="region of interest" description="Disordered" evidence="1">
    <location>
        <begin position="148"/>
        <end position="167"/>
    </location>
</feature>
<dbReference type="EMBL" id="CATNWA010004207">
    <property type="protein sequence ID" value="CAI9547294.1"/>
    <property type="molecule type" value="Genomic_DNA"/>
</dbReference>
<gene>
    <name evidence="2" type="ORF">SPARVUS_LOCUS2959258</name>
</gene>
<comment type="caution">
    <text evidence="2">The sequence shown here is derived from an EMBL/GenBank/DDBJ whole genome shotgun (WGS) entry which is preliminary data.</text>
</comment>
<organism evidence="2 3">
    <name type="scientific">Staurois parvus</name>
    <dbReference type="NCBI Taxonomy" id="386267"/>
    <lineage>
        <taxon>Eukaryota</taxon>
        <taxon>Metazoa</taxon>
        <taxon>Chordata</taxon>
        <taxon>Craniata</taxon>
        <taxon>Vertebrata</taxon>
        <taxon>Euteleostomi</taxon>
        <taxon>Amphibia</taxon>
        <taxon>Batrachia</taxon>
        <taxon>Anura</taxon>
        <taxon>Neobatrachia</taxon>
        <taxon>Ranoidea</taxon>
        <taxon>Ranidae</taxon>
        <taxon>Staurois</taxon>
    </lineage>
</organism>
<feature type="non-terminal residue" evidence="2">
    <location>
        <position position="1"/>
    </location>
</feature>
<evidence type="ECO:0000313" key="2">
    <source>
        <dbReference type="EMBL" id="CAI9547294.1"/>
    </source>
</evidence>